<dbReference type="PROSITE" id="PS51029">
    <property type="entry name" value="MADF"/>
    <property type="match status" value="1"/>
</dbReference>
<dbReference type="Pfam" id="PF10545">
    <property type="entry name" value="MADF_DNA_bdg"/>
    <property type="match status" value="1"/>
</dbReference>
<evidence type="ECO:0000259" key="3">
    <source>
        <dbReference type="PROSITE" id="PS51029"/>
    </source>
</evidence>
<dbReference type="EMBL" id="JANEYG010000103">
    <property type="protein sequence ID" value="KAJ8913068.1"/>
    <property type="molecule type" value="Genomic_DNA"/>
</dbReference>
<feature type="compositionally biased region" description="Polar residues" evidence="2">
    <location>
        <begin position="260"/>
        <end position="271"/>
    </location>
</feature>
<dbReference type="GO" id="GO:0005634">
    <property type="term" value="C:nucleus"/>
    <property type="evidence" value="ECO:0007669"/>
    <property type="project" value="UniProtKB-SubCell"/>
</dbReference>
<dbReference type="PROSITE" id="PS51031">
    <property type="entry name" value="BESS"/>
    <property type="match status" value="1"/>
</dbReference>
<protein>
    <recommendedName>
        <fullName evidence="7">MADF domain-containing protein</fullName>
    </recommendedName>
</protein>
<evidence type="ECO:0000259" key="4">
    <source>
        <dbReference type="PROSITE" id="PS51031"/>
    </source>
</evidence>
<evidence type="ECO:0000313" key="6">
    <source>
        <dbReference type="Proteomes" id="UP001159042"/>
    </source>
</evidence>
<reference evidence="5 6" key="1">
    <citation type="journal article" date="2023" name="Insect Mol. Biol.">
        <title>Genome sequencing provides insights into the evolution of gene families encoding plant cell wall-degrading enzymes in longhorned beetles.</title>
        <authorList>
            <person name="Shin N.R."/>
            <person name="Okamura Y."/>
            <person name="Kirsch R."/>
            <person name="Pauchet Y."/>
        </authorList>
    </citation>
    <scope>NUCLEOTIDE SEQUENCE [LARGE SCALE GENOMIC DNA]</scope>
    <source>
        <strain evidence="5">EAD_L_NR</strain>
    </source>
</reference>
<dbReference type="AlphaFoldDB" id="A0AAV8VFX3"/>
<keyword evidence="1" id="KW-0539">Nucleus</keyword>
<dbReference type="InterPro" id="IPR004210">
    <property type="entry name" value="BESS_motif"/>
</dbReference>
<evidence type="ECO:0000256" key="2">
    <source>
        <dbReference type="SAM" id="MobiDB-lite"/>
    </source>
</evidence>
<accession>A0AAV8VFX3</accession>
<evidence type="ECO:0008006" key="7">
    <source>
        <dbReference type="Google" id="ProtNLM"/>
    </source>
</evidence>
<feature type="domain" description="MADF" evidence="3">
    <location>
        <begin position="120"/>
        <end position="220"/>
    </location>
</feature>
<sequence>MNNSKCVISRKTHRIVTFQGTNTPVIEEGMLLLYNQPANCVIRVPLTKTIRDMFNIVDTTNTNSCELDDQDEDNDGANNTLCAEDVVVECAGTPQSHQKIVKDTSIQIKERQVEETLTELLIAEYAKRPPLFNDRLPLIERSRSIKKSLELEVYHALNGQLTLEDITKKWAYLKKEYKKQKSILHKYVKSGCSYEEAATITGKTLWVHFLSLRFIDDHAVNSQTVSNIEELVLSPPLTSSSSSSTSEAVPVVSPLLSTSMSPHNTTLMDTPSQKKKRKITEQTSMIDGLIMQEMQKSHMDSTDHFCKMLCLEMKKLSARNKAILQIKYLELLNDMLNEAEC</sequence>
<dbReference type="GO" id="GO:0003677">
    <property type="term" value="F:DNA binding"/>
    <property type="evidence" value="ECO:0007669"/>
    <property type="project" value="InterPro"/>
</dbReference>
<evidence type="ECO:0000256" key="1">
    <source>
        <dbReference type="PROSITE-ProRule" id="PRU00371"/>
    </source>
</evidence>
<feature type="domain" description="BESS" evidence="4">
    <location>
        <begin position="299"/>
        <end position="338"/>
    </location>
</feature>
<dbReference type="Proteomes" id="UP001159042">
    <property type="component" value="Unassembled WGS sequence"/>
</dbReference>
<gene>
    <name evidence="5" type="ORF">NQ315_006569</name>
</gene>
<keyword evidence="6" id="KW-1185">Reference proteome</keyword>
<organism evidence="5 6">
    <name type="scientific">Exocentrus adspersus</name>
    <dbReference type="NCBI Taxonomy" id="1586481"/>
    <lineage>
        <taxon>Eukaryota</taxon>
        <taxon>Metazoa</taxon>
        <taxon>Ecdysozoa</taxon>
        <taxon>Arthropoda</taxon>
        <taxon>Hexapoda</taxon>
        <taxon>Insecta</taxon>
        <taxon>Pterygota</taxon>
        <taxon>Neoptera</taxon>
        <taxon>Endopterygota</taxon>
        <taxon>Coleoptera</taxon>
        <taxon>Polyphaga</taxon>
        <taxon>Cucujiformia</taxon>
        <taxon>Chrysomeloidea</taxon>
        <taxon>Cerambycidae</taxon>
        <taxon>Lamiinae</taxon>
        <taxon>Acanthocinini</taxon>
        <taxon>Exocentrus</taxon>
    </lineage>
</organism>
<proteinExistence type="predicted"/>
<comment type="subcellular location">
    <subcellularLocation>
        <location evidence="1">Nucleus</location>
    </subcellularLocation>
</comment>
<dbReference type="InterPro" id="IPR006578">
    <property type="entry name" value="MADF-dom"/>
</dbReference>
<name>A0AAV8VFX3_9CUCU</name>
<feature type="region of interest" description="Disordered" evidence="2">
    <location>
        <begin position="260"/>
        <end position="279"/>
    </location>
</feature>
<evidence type="ECO:0000313" key="5">
    <source>
        <dbReference type="EMBL" id="KAJ8913068.1"/>
    </source>
</evidence>
<comment type="caution">
    <text evidence="5">The sequence shown here is derived from an EMBL/GenBank/DDBJ whole genome shotgun (WGS) entry which is preliminary data.</text>
</comment>